<sequence length="39" mass="4648">MIQRGRIRSYETLAYKMRFLKAASANLLKNEQSIIFQEE</sequence>
<reference evidence="1" key="2">
    <citation type="journal article" date="2015" name="Data Brief">
        <title>Shoot transcriptome of the giant reed, Arundo donax.</title>
        <authorList>
            <person name="Barrero R.A."/>
            <person name="Guerrero F.D."/>
            <person name="Moolhuijzen P."/>
            <person name="Goolsby J.A."/>
            <person name="Tidwell J."/>
            <person name="Bellgard S.E."/>
            <person name="Bellgard M.I."/>
        </authorList>
    </citation>
    <scope>NUCLEOTIDE SEQUENCE</scope>
    <source>
        <tissue evidence="1">Shoot tissue taken approximately 20 cm above the soil surface</tissue>
    </source>
</reference>
<name>A0A0A9G9S6_ARUDO</name>
<reference evidence="1" key="1">
    <citation type="submission" date="2014-09" db="EMBL/GenBank/DDBJ databases">
        <authorList>
            <person name="Magalhaes I.L.F."/>
            <person name="Oliveira U."/>
            <person name="Santos F.R."/>
            <person name="Vidigal T.H.D.A."/>
            <person name="Brescovit A.D."/>
            <person name="Santos A.J."/>
        </authorList>
    </citation>
    <scope>NUCLEOTIDE SEQUENCE</scope>
    <source>
        <tissue evidence="1">Shoot tissue taken approximately 20 cm above the soil surface</tissue>
    </source>
</reference>
<dbReference type="EMBL" id="GBRH01180453">
    <property type="protein sequence ID" value="JAE17443.1"/>
    <property type="molecule type" value="Transcribed_RNA"/>
</dbReference>
<accession>A0A0A9G9S6</accession>
<dbReference type="AlphaFoldDB" id="A0A0A9G9S6"/>
<organism evidence="1">
    <name type="scientific">Arundo donax</name>
    <name type="common">Giant reed</name>
    <name type="synonym">Donax arundinaceus</name>
    <dbReference type="NCBI Taxonomy" id="35708"/>
    <lineage>
        <taxon>Eukaryota</taxon>
        <taxon>Viridiplantae</taxon>
        <taxon>Streptophyta</taxon>
        <taxon>Embryophyta</taxon>
        <taxon>Tracheophyta</taxon>
        <taxon>Spermatophyta</taxon>
        <taxon>Magnoliopsida</taxon>
        <taxon>Liliopsida</taxon>
        <taxon>Poales</taxon>
        <taxon>Poaceae</taxon>
        <taxon>PACMAD clade</taxon>
        <taxon>Arundinoideae</taxon>
        <taxon>Arundineae</taxon>
        <taxon>Arundo</taxon>
    </lineage>
</organism>
<proteinExistence type="predicted"/>
<evidence type="ECO:0000313" key="1">
    <source>
        <dbReference type="EMBL" id="JAE17443.1"/>
    </source>
</evidence>
<protein>
    <submittedName>
        <fullName evidence="1">Uncharacterized protein</fullName>
    </submittedName>
</protein>